<dbReference type="Proteomes" id="UP000182427">
    <property type="component" value="Chromosome I"/>
</dbReference>
<gene>
    <name evidence="2" type="ORF">SAMN05444167_1468</name>
</gene>
<dbReference type="RefSeq" id="WP_083344558.1">
    <property type="nucleotide sequence ID" value="NZ_LT629690.1"/>
</dbReference>
<proteinExistence type="predicted"/>
<feature type="chain" id="PRO_5009241409" description="Outer membrane lipoprotein-sorting protein" evidence="1">
    <location>
        <begin position="27"/>
        <end position="286"/>
    </location>
</feature>
<dbReference type="EMBL" id="LT629690">
    <property type="protein sequence ID" value="SDF12699.1"/>
    <property type="molecule type" value="Genomic_DNA"/>
</dbReference>
<sequence length="286" mass="32575">MLRIVRNQYFVWLVMTSLFSSFTARAQESLSPSSISAILQQAVQFQLDDFHHRGWGLQYRIHRLDQKEDSIREVIETEDGNISRTLTFKGRPLTAEEETGELARLRALTPEDVRKRRQKSESSDKYGIELMKTLPKAMLFTPVAGQPQLPNYPRQQVVLDYAPNPQFHPGSTTQSLLMGIAGRIWIDAETHHLTRIEVRIIQNLNLMFGILARVYQGGTLSYEQKPVSLTHDAFSEIKMDVKLRELMVHVAPYQQTLTVTDVRFLPTAPSVHDAVNTLLAIPAVKP</sequence>
<keyword evidence="3" id="KW-1185">Reference proteome</keyword>
<protein>
    <recommendedName>
        <fullName evidence="4">Outer membrane lipoprotein-sorting protein</fullName>
    </recommendedName>
</protein>
<dbReference type="AlphaFoldDB" id="A0A1G7IK63"/>
<name>A0A1G7IK63_9BACT</name>
<evidence type="ECO:0000313" key="2">
    <source>
        <dbReference type="EMBL" id="SDF12699.1"/>
    </source>
</evidence>
<organism evidence="2 3">
    <name type="scientific">Terriglobus roseus</name>
    <dbReference type="NCBI Taxonomy" id="392734"/>
    <lineage>
        <taxon>Bacteria</taxon>
        <taxon>Pseudomonadati</taxon>
        <taxon>Acidobacteriota</taxon>
        <taxon>Terriglobia</taxon>
        <taxon>Terriglobales</taxon>
        <taxon>Acidobacteriaceae</taxon>
        <taxon>Terriglobus</taxon>
    </lineage>
</organism>
<keyword evidence="1" id="KW-0732">Signal</keyword>
<evidence type="ECO:0000256" key="1">
    <source>
        <dbReference type="SAM" id="SignalP"/>
    </source>
</evidence>
<accession>A0A1G7IK63</accession>
<feature type="signal peptide" evidence="1">
    <location>
        <begin position="1"/>
        <end position="26"/>
    </location>
</feature>
<evidence type="ECO:0008006" key="4">
    <source>
        <dbReference type="Google" id="ProtNLM"/>
    </source>
</evidence>
<reference evidence="2 3" key="1">
    <citation type="submission" date="2016-10" db="EMBL/GenBank/DDBJ databases">
        <authorList>
            <person name="de Groot N.N."/>
        </authorList>
    </citation>
    <scope>NUCLEOTIDE SEQUENCE [LARGE SCALE GENOMIC DNA]</scope>
    <source>
        <strain evidence="2 3">GAS232</strain>
    </source>
</reference>
<evidence type="ECO:0000313" key="3">
    <source>
        <dbReference type="Proteomes" id="UP000182427"/>
    </source>
</evidence>